<organism evidence="1 2">
    <name type="scientific">Haloarcula marismortui (strain ATCC 43049 / DSM 3752 / JCM 8966 / VKM B-1809)</name>
    <name type="common">Halobacterium marismortui</name>
    <dbReference type="NCBI Taxonomy" id="272569"/>
    <lineage>
        <taxon>Archaea</taxon>
        <taxon>Methanobacteriati</taxon>
        <taxon>Methanobacteriota</taxon>
        <taxon>Stenosarchaea group</taxon>
        <taxon>Halobacteria</taxon>
        <taxon>Halobacteriales</taxon>
        <taxon>Haloarculaceae</taxon>
        <taxon>Haloarcula</taxon>
    </lineage>
</organism>
<dbReference type="PaxDb" id="272569-rrnAC2326"/>
<dbReference type="KEGG" id="hma:rrnAC2326"/>
<name>Q5V003_HALMA</name>
<dbReference type="Proteomes" id="UP000001169">
    <property type="component" value="Chromosome I"/>
</dbReference>
<dbReference type="HOGENOM" id="CLU_200153_0_0_2"/>
<protein>
    <submittedName>
        <fullName evidence="1">Uncharacterized protein</fullName>
    </submittedName>
</protein>
<dbReference type="PATRIC" id="fig|272569.17.peg.2949"/>
<dbReference type="eggNOG" id="arCOG08128">
    <property type="taxonomic scope" value="Archaea"/>
</dbReference>
<sequence length="74" mass="8842">MPHKQGSQMGRRRALLTDTERELLEAEEKSDRYYQAVSRIRRKIDEELSEDLDILEKHHPELFEELCEAVEEQS</sequence>
<keyword evidence="2" id="KW-1185">Reference proteome</keyword>
<evidence type="ECO:0000313" key="2">
    <source>
        <dbReference type="Proteomes" id="UP000001169"/>
    </source>
</evidence>
<gene>
    <name evidence="1" type="ordered locus">rrnAC2326</name>
</gene>
<dbReference type="EMBL" id="AY596297">
    <property type="protein sequence ID" value="AAV47150.1"/>
    <property type="molecule type" value="Genomic_DNA"/>
</dbReference>
<dbReference type="AlphaFoldDB" id="Q5V003"/>
<evidence type="ECO:0000313" key="1">
    <source>
        <dbReference type="EMBL" id="AAV47150.1"/>
    </source>
</evidence>
<proteinExistence type="predicted"/>
<reference evidence="1 2" key="1">
    <citation type="journal article" date="2004" name="Genome Res.">
        <title>Genome sequence of Haloarcula marismortui: a halophilic archaeon from the Dead Sea.</title>
        <authorList>
            <person name="Baliga N.S."/>
            <person name="Bonneau R."/>
            <person name="Facciotti M.T."/>
            <person name="Pan M."/>
            <person name="Glusman G."/>
            <person name="Deutsch E.W."/>
            <person name="Shannon P."/>
            <person name="Chiu Y."/>
            <person name="Weng R.S."/>
            <person name="Gan R.R."/>
            <person name="Hung P."/>
            <person name="Date S.V."/>
            <person name="Marcotte E."/>
            <person name="Hood L."/>
            <person name="Ng W.V."/>
        </authorList>
    </citation>
    <scope>NUCLEOTIDE SEQUENCE [LARGE SCALE GENOMIC DNA]</scope>
    <source>
        <strain evidence="2">ATCC 43049 / DSM 3752 / JCM 8966 / VKM B-1809</strain>
    </source>
</reference>
<dbReference type="EnsemblBacteria" id="AAV47150">
    <property type="protein sequence ID" value="AAV47150"/>
    <property type="gene ID" value="rrnAC2326"/>
</dbReference>
<accession>Q5V003</accession>